<sequence>MMFMRILPYNGLNIDSICMEIFHGMTFFIIFIILMGVCFVSFCIFKSSMFYSTFLIGAKMVEKFWTLFPMFLLVGMGIPSFFLLYNMEKESYVFLTFKTIGRQWYWSYESTDLGNLSFDSYMDTNNNFNRLLEVDNVLSLPYNNSVRLILSSSDVLHSWTLPSLYLKADAIPGRLNSFLVKSFFPGSYFGQCSEICGANHSFMPIHVEFLNWKFFTKWYYSHI</sequence>
<evidence type="ECO:0000256" key="14">
    <source>
        <dbReference type="ARBA" id="ARBA00049512"/>
    </source>
</evidence>
<evidence type="ECO:0000256" key="13">
    <source>
        <dbReference type="ARBA" id="ARBA00023136"/>
    </source>
</evidence>
<dbReference type="InterPro" id="IPR045187">
    <property type="entry name" value="CcO_II"/>
</dbReference>
<proteinExistence type="inferred from homology"/>
<keyword evidence="6 15" id="KW-0812">Transmembrane</keyword>
<dbReference type="AlphaFoldDB" id="A0A2D1BXN5"/>
<dbReference type="SUPFAM" id="SSF81464">
    <property type="entry name" value="Cytochrome c oxidase subunit II-like, transmembrane region"/>
    <property type="match status" value="1"/>
</dbReference>
<dbReference type="SUPFAM" id="SSF49503">
    <property type="entry name" value="Cupredoxins"/>
    <property type="match status" value="1"/>
</dbReference>
<dbReference type="GO" id="GO:0005507">
    <property type="term" value="F:copper ion binding"/>
    <property type="evidence" value="ECO:0007669"/>
    <property type="project" value="InterPro"/>
</dbReference>
<keyword evidence="12 15" id="KW-0186">Copper</keyword>
<evidence type="ECO:0000256" key="10">
    <source>
        <dbReference type="ARBA" id="ARBA00022982"/>
    </source>
</evidence>
<evidence type="ECO:0000313" key="19">
    <source>
        <dbReference type="EMBL" id="ATN28863.1"/>
    </source>
</evidence>
<evidence type="ECO:0000256" key="2">
    <source>
        <dbReference type="ARBA" id="ARBA00007866"/>
    </source>
</evidence>
<keyword evidence="9" id="KW-1278">Translocase</keyword>
<keyword evidence="8" id="KW-0460">Magnesium</keyword>
<evidence type="ECO:0000256" key="16">
    <source>
        <dbReference type="SAM" id="Phobius"/>
    </source>
</evidence>
<dbReference type="GO" id="GO:0042773">
    <property type="term" value="P:ATP synthesis coupled electron transport"/>
    <property type="evidence" value="ECO:0007669"/>
    <property type="project" value="TreeGrafter"/>
</dbReference>
<dbReference type="PROSITE" id="PS50857">
    <property type="entry name" value="COX2_CUA"/>
    <property type="match status" value="1"/>
</dbReference>
<keyword evidence="11 16" id="KW-1133">Transmembrane helix</keyword>
<keyword evidence="13 15" id="KW-0472">Membrane</keyword>
<dbReference type="PRINTS" id="PR01166">
    <property type="entry name" value="CYCOXIDASEII"/>
</dbReference>
<evidence type="ECO:0000256" key="7">
    <source>
        <dbReference type="ARBA" id="ARBA00022723"/>
    </source>
</evidence>
<reference evidence="19" key="1">
    <citation type="journal article" date="2017" name="mSystems">
        <title>Increased biosynthetic gene dosage in a genome-reduced defensive bacterial symbiont.</title>
        <authorList>
            <person name="Lopera J."/>
            <person name="Miller I.J."/>
            <person name="McPhail K.L."/>
            <person name="Kwan J.C."/>
        </authorList>
    </citation>
    <scope>NUCLEOTIDE SEQUENCE</scope>
    <source>
        <strain evidence="19">TIC-2013-079</strain>
    </source>
</reference>
<dbReference type="Pfam" id="PF02790">
    <property type="entry name" value="COX2_TM"/>
    <property type="match status" value="1"/>
</dbReference>
<dbReference type="PROSITE" id="PS00078">
    <property type="entry name" value="COX2"/>
    <property type="match status" value="1"/>
</dbReference>
<evidence type="ECO:0000256" key="5">
    <source>
        <dbReference type="ARBA" id="ARBA00022660"/>
    </source>
</evidence>
<dbReference type="InterPro" id="IPR011759">
    <property type="entry name" value="Cyt_c_oxidase_su2_TM_dom"/>
</dbReference>
<accession>A0A2D1BXN5</accession>
<geneLocation type="mitochondrion" evidence="19"/>
<protein>
    <recommendedName>
        <fullName evidence="3 15">Cytochrome c oxidase subunit 2</fullName>
    </recommendedName>
</protein>
<comment type="catalytic activity">
    <reaction evidence="14">
        <text>4 Fe(II)-[cytochrome c] + O2 + 8 H(+)(in) = 4 Fe(III)-[cytochrome c] + 2 H2O + 4 H(+)(out)</text>
        <dbReference type="Rhea" id="RHEA:11436"/>
        <dbReference type="Rhea" id="RHEA-COMP:10350"/>
        <dbReference type="Rhea" id="RHEA-COMP:14399"/>
        <dbReference type="ChEBI" id="CHEBI:15377"/>
        <dbReference type="ChEBI" id="CHEBI:15378"/>
        <dbReference type="ChEBI" id="CHEBI:15379"/>
        <dbReference type="ChEBI" id="CHEBI:29033"/>
        <dbReference type="ChEBI" id="CHEBI:29034"/>
        <dbReference type="EC" id="7.1.1.9"/>
    </reaction>
    <physiologicalReaction direction="left-to-right" evidence="14">
        <dbReference type="Rhea" id="RHEA:11437"/>
    </physiologicalReaction>
</comment>
<dbReference type="EMBL" id="MF573328">
    <property type="protein sequence ID" value="ATN28863.1"/>
    <property type="molecule type" value="Genomic_DNA"/>
</dbReference>
<evidence type="ECO:0000256" key="3">
    <source>
        <dbReference type="ARBA" id="ARBA00015946"/>
    </source>
</evidence>
<dbReference type="GO" id="GO:0005743">
    <property type="term" value="C:mitochondrial inner membrane"/>
    <property type="evidence" value="ECO:0007669"/>
    <property type="project" value="UniProtKB-SubCell"/>
</dbReference>
<comment type="subcellular location">
    <subcellularLocation>
        <location evidence="1">Membrane</location>
        <topology evidence="1">Multi-pass membrane protein</topology>
    </subcellularLocation>
    <subcellularLocation>
        <location evidence="15">Mitochondrion inner membrane</location>
        <topology evidence="15">Multi-pass membrane protein</topology>
    </subcellularLocation>
</comment>
<evidence type="ECO:0000259" key="17">
    <source>
        <dbReference type="PROSITE" id="PS50857"/>
    </source>
</evidence>
<dbReference type="Gene3D" id="1.10.287.90">
    <property type="match status" value="1"/>
</dbReference>
<dbReference type="PANTHER" id="PTHR22888:SF9">
    <property type="entry name" value="CYTOCHROME C OXIDASE SUBUNIT 2"/>
    <property type="match status" value="1"/>
</dbReference>
<dbReference type="InterPro" id="IPR001505">
    <property type="entry name" value="Copper_CuA"/>
</dbReference>
<dbReference type="InterPro" id="IPR002429">
    <property type="entry name" value="CcO_II-like_C"/>
</dbReference>
<evidence type="ECO:0000256" key="8">
    <source>
        <dbReference type="ARBA" id="ARBA00022842"/>
    </source>
</evidence>
<dbReference type="InterPro" id="IPR036257">
    <property type="entry name" value="Cyt_c_oxidase_su2_TM_sf"/>
</dbReference>
<evidence type="ECO:0000256" key="6">
    <source>
        <dbReference type="ARBA" id="ARBA00022692"/>
    </source>
</evidence>
<evidence type="ECO:0000256" key="11">
    <source>
        <dbReference type="ARBA" id="ARBA00022989"/>
    </source>
</evidence>
<evidence type="ECO:0000256" key="12">
    <source>
        <dbReference type="ARBA" id="ARBA00023008"/>
    </source>
</evidence>
<dbReference type="InterPro" id="IPR008972">
    <property type="entry name" value="Cupredoxin"/>
</dbReference>
<evidence type="ECO:0000256" key="4">
    <source>
        <dbReference type="ARBA" id="ARBA00022448"/>
    </source>
</evidence>
<comment type="cofactor">
    <cofactor evidence="15">
        <name>Cu cation</name>
        <dbReference type="ChEBI" id="CHEBI:23378"/>
    </cofactor>
    <text evidence="15">Binds a copper A center.</text>
</comment>
<feature type="domain" description="Cytochrome oxidase subunit II copper A binding" evidence="17">
    <location>
        <begin position="92"/>
        <end position="221"/>
    </location>
</feature>
<comment type="function">
    <text evidence="15">Component of the cytochrome c oxidase, the last enzyme in the mitochondrial electron transport chain which drives oxidative phosphorylation. The respiratory chain contains 3 multisubunit complexes succinate dehydrogenase (complex II, CII), ubiquinol-cytochrome c oxidoreductase (cytochrome b-c1 complex, complex III, CIII) and cytochrome c oxidase (complex IV, CIV), that cooperate to transfer electrons derived from NADH and succinate to molecular oxygen, creating an electrochemical gradient over the inner membrane that drives transmembrane transport and the ATP synthase. Cytochrome c oxidase is the component of the respiratory chain that catalyzes the reduction of oxygen to water. Electrons originating from reduced cytochrome c in the intermembrane space (IMS) are transferred via the dinuclear copper A center (CU(A)) of subunit 2 and heme A of subunit 1 to the active site in subunit 1, a binuclear center (BNC) formed by heme A3 and copper B (CU(B)). The BNC reduces molecular oxygen to 2 water molecules using 4 electrons from cytochrome c in the IMS and 4 protons from the mitochondrial matrix.</text>
</comment>
<organism evidence="19">
    <name type="scientific">Lissoclinum sp. TIC-2013-079</name>
    <dbReference type="NCBI Taxonomy" id="2010181"/>
    <lineage>
        <taxon>Eukaryota</taxon>
        <taxon>Metazoa</taxon>
        <taxon>Chordata</taxon>
        <taxon>Tunicata</taxon>
        <taxon>Ascidiacea</taxon>
        <taxon>Aplousobranchia</taxon>
        <taxon>Didemnidae</taxon>
        <taxon>Lissoclinum</taxon>
    </lineage>
</organism>
<dbReference type="GO" id="GO:0004129">
    <property type="term" value="F:cytochrome-c oxidase activity"/>
    <property type="evidence" value="ECO:0007669"/>
    <property type="project" value="UniProtKB-EC"/>
</dbReference>
<feature type="transmembrane region" description="Helical" evidence="16">
    <location>
        <begin position="21"/>
        <end position="44"/>
    </location>
</feature>
<evidence type="ECO:0000256" key="15">
    <source>
        <dbReference type="RuleBase" id="RU000457"/>
    </source>
</evidence>
<name>A0A2D1BXN5_9ASCI</name>
<keyword evidence="4 15" id="KW-0813">Transport</keyword>
<keyword evidence="15" id="KW-0999">Mitochondrion inner membrane</keyword>
<evidence type="ECO:0000256" key="9">
    <source>
        <dbReference type="ARBA" id="ARBA00022967"/>
    </source>
</evidence>
<keyword evidence="7 15" id="KW-0479">Metal-binding</keyword>
<comment type="similarity">
    <text evidence="2 15">Belongs to the cytochrome c oxidase subunit 2 family.</text>
</comment>
<evidence type="ECO:0000259" key="18">
    <source>
        <dbReference type="PROSITE" id="PS50999"/>
    </source>
</evidence>
<dbReference type="PROSITE" id="PS50999">
    <property type="entry name" value="COX2_TM"/>
    <property type="match status" value="1"/>
</dbReference>
<gene>
    <name evidence="19" type="primary">COX2</name>
</gene>
<keyword evidence="15 19" id="KW-0496">Mitochondrion</keyword>
<keyword evidence="10 15" id="KW-0249">Electron transport</keyword>
<dbReference type="Gene3D" id="2.60.40.420">
    <property type="entry name" value="Cupredoxins - blue copper proteins"/>
    <property type="match status" value="1"/>
</dbReference>
<evidence type="ECO:0000256" key="1">
    <source>
        <dbReference type="ARBA" id="ARBA00004141"/>
    </source>
</evidence>
<dbReference type="Pfam" id="PF00116">
    <property type="entry name" value="COX2"/>
    <property type="match status" value="1"/>
</dbReference>
<dbReference type="PANTHER" id="PTHR22888">
    <property type="entry name" value="CYTOCHROME C OXIDASE, SUBUNIT II"/>
    <property type="match status" value="1"/>
</dbReference>
<feature type="transmembrane region" description="Helical" evidence="16">
    <location>
        <begin position="64"/>
        <end position="85"/>
    </location>
</feature>
<feature type="domain" description="Cytochrome oxidase subunit II transmembrane region profile" evidence="18">
    <location>
        <begin position="1"/>
        <end position="91"/>
    </location>
</feature>
<keyword evidence="5 15" id="KW-0679">Respiratory chain</keyword>